<evidence type="ECO:0000313" key="1">
    <source>
        <dbReference type="EMBL" id="KAI0056898.1"/>
    </source>
</evidence>
<comment type="caution">
    <text evidence="1">The sequence shown here is derived from an EMBL/GenBank/DDBJ whole genome shotgun (WGS) entry which is preliminary data.</text>
</comment>
<protein>
    <submittedName>
        <fullName evidence="1">Uncharacterized protein</fullName>
    </submittedName>
</protein>
<dbReference type="EMBL" id="MU277256">
    <property type="protein sequence ID" value="KAI0056898.1"/>
    <property type="molecule type" value="Genomic_DNA"/>
</dbReference>
<evidence type="ECO:0000313" key="2">
    <source>
        <dbReference type="Proteomes" id="UP000814140"/>
    </source>
</evidence>
<sequence length="553" mass="58650">MLSLTPTTFLFFLGVILEASAQSNDWNVPCFEGFCTYDLPRSAGVGGGQLQVWGSSNAISDITDASGWSILNCDPDGHEQDIQLECANDHDGCDHLFNNGGMDTIVRLPENCGQMPFARVGRIWIHGNYSLPPEASLVNRIPGLVHALTLDTNFGAINPDKNGNVSFTIISSSAPGDFSNVSPTSKRDGDLVSRDFVSDGLAKMSAIGKFNKTLSHTIPINVDKFANILSLSTHCQPNSLDPYGFDASISIDVATTVNATLQLGVVAAGSLIPPAITEIGLFAGLDGNIDSKVHITASASGLFDTTPRAVFQVGIPSVDVPGILTLGPEFVVNTRINAELELDIDAKVDLSYHANDAQIFFPPEKGNSCGEFPQGDSQLDISASPTLAADALVEGHIIPQIGIQVTALGGIASAMVFLQLDAYAEVKLTSNATQPQGIPGQDSSGYIPPPPSEWATEGCLDISTTLDVGAGVKGSFFNLLNEQQVISLWSRTYDLFTKCFTGHAGSGAARTPSSRRSNSLDLYKSKLNRRADIACHFFLPTAEALVETMIPGI</sequence>
<accession>A0ACB8SKV6</accession>
<keyword evidence="2" id="KW-1185">Reference proteome</keyword>
<name>A0ACB8SKV6_9AGAM</name>
<organism evidence="1 2">
    <name type="scientific">Artomyces pyxidatus</name>
    <dbReference type="NCBI Taxonomy" id="48021"/>
    <lineage>
        <taxon>Eukaryota</taxon>
        <taxon>Fungi</taxon>
        <taxon>Dikarya</taxon>
        <taxon>Basidiomycota</taxon>
        <taxon>Agaricomycotina</taxon>
        <taxon>Agaricomycetes</taxon>
        <taxon>Russulales</taxon>
        <taxon>Auriscalpiaceae</taxon>
        <taxon>Artomyces</taxon>
    </lineage>
</organism>
<dbReference type="Proteomes" id="UP000814140">
    <property type="component" value="Unassembled WGS sequence"/>
</dbReference>
<gene>
    <name evidence="1" type="ORF">BV25DRAFT_1920637</name>
</gene>
<reference evidence="1" key="2">
    <citation type="journal article" date="2022" name="New Phytol.">
        <title>Evolutionary transition to the ectomycorrhizal habit in the genomes of a hyperdiverse lineage of mushroom-forming fungi.</title>
        <authorList>
            <person name="Looney B."/>
            <person name="Miyauchi S."/>
            <person name="Morin E."/>
            <person name="Drula E."/>
            <person name="Courty P.E."/>
            <person name="Kohler A."/>
            <person name="Kuo A."/>
            <person name="LaButti K."/>
            <person name="Pangilinan J."/>
            <person name="Lipzen A."/>
            <person name="Riley R."/>
            <person name="Andreopoulos W."/>
            <person name="He G."/>
            <person name="Johnson J."/>
            <person name="Nolan M."/>
            <person name="Tritt A."/>
            <person name="Barry K.W."/>
            <person name="Grigoriev I.V."/>
            <person name="Nagy L.G."/>
            <person name="Hibbett D."/>
            <person name="Henrissat B."/>
            <person name="Matheny P.B."/>
            <person name="Labbe J."/>
            <person name="Martin F.M."/>
        </authorList>
    </citation>
    <scope>NUCLEOTIDE SEQUENCE</scope>
    <source>
        <strain evidence="1">HHB10654</strain>
    </source>
</reference>
<proteinExistence type="predicted"/>
<reference evidence="1" key="1">
    <citation type="submission" date="2021-03" db="EMBL/GenBank/DDBJ databases">
        <authorList>
            <consortium name="DOE Joint Genome Institute"/>
            <person name="Ahrendt S."/>
            <person name="Looney B.P."/>
            <person name="Miyauchi S."/>
            <person name="Morin E."/>
            <person name="Drula E."/>
            <person name="Courty P.E."/>
            <person name="Chicoki N."/>
            <person name="Fauchery L."/>
            <person name="Kohler A."/>
            <person name="Kuo A."/>
            <person name="Labutti K."/>
            <person name="Pangilinan J."/>
            <person name="Lipzen A."/>
            <person name="Riley R."/>
            <person name="Andreopoulos W."/>
            <person name="He G."/>
            <person name="Johnson J."/>
            <person name="Barry K.W."/>
            <person name="Grigoriev I.V."/>
            <person name="Nagy L."/>
            <person name="Hibbett D."/>
            <person name="Henrissat B."/>
            <person name="Matheny P.B."/>
            <person name="Labbe J."/>
            <person name="Martin F."/>
        </authorList>
    </citation>
    <scope>NUCLEOTIDE SEQUENCE</scope>
    <source>
        <strain evidence="1">HHB10654</strain>
    </source>
</reference>